<reference evidence="11 12" key="1">
    <citation type="submission" date="2021-08" db="EMBL/GenBank/DDBJ databases">
        <authorList>
            <person name="Zhang D."/>
            <person name="Zhang A."/>
            <person name="Wang L."/>
        </authorList>
    </citation>
    <scope>NUCLEOTIDE SEQUENCE [LARGE SCALE GENOMIC DNA]</scope>
    <source>
        <strain evidence="11 12">WL0086</strain>
    </source>
</reference>
<keyword evidence="9" id="KW-0472">Membrane</keyword>
<dbReference type="EMBL" id="CP139781">
    <property type="protein sequence ID" value="WRQ90041.1"/>
    <property type="molecule type" value="Genomic_DNA"/>
</dbReference>
<keyword evidence="6" id="KW-0418">Kinase</keyword>
<feature type="transmembrane region" description="Helical" evidence="9">
    <location>
        <begin position="161"/>
        <end position="179"/>
    </location>
</feature>
<evidence type="ECO:0000256" key="1">
    <source>
        <dbReference type="ARBA" id="ARBA00000085"/>
    </source>
</evidence>
<dbReference type="GO" id="GO:0005524">
    <property type="term" value="F:ATP binding"/>
    <property type="evidence" value="ECO:0007669"/>
    <property type="project" value="UniProtKB-KW"/>
</dbReference>
<dbReference type="PANTHER" id="PTHR43065:SF46">
    <property type="entry name" value="C4-DICARBOXYLATE TRANSPORT SENSOR PROTEIN DCTB"/>
    <property type="match status" value="1"/>
</dbReference>
<keyword evidence="3" id="KW-0597">Phosphoprotein</keyword>
<evidence type="ECO:0000256" key="6">
    <source>
        <dbReference type="ARBA" id="ARBA00022777"/>
    </source>
</evidence>
<keyword evidence="5" id="KW-0547">Nucleotide-binding</keyword>
<dbReference type="PRINTS" id="PR00344">
    <property type="entry name" value="BCTRLSENSOR"/>
</dbReference>
<accession>A0ABZ1CEC7</accession>
<evidence type="ECO:0000313" key="12">
    <source>
        <dbReference type="Proteomes" id="UP000738431"/>
    </source>
</evidence>
<feature type="transmembrane region" description="Helical" evidence="9">
    <location>
        <begin position="191"/>
        <end position="212"/>
    </location>
</feature>
<evidence type="ECO:0000256" key="2">
    <source>
        <dbReference type="ARBA" id="ARBA00012438"/>
    </source>
</evidence>
<organism evidence="11 12">
    <name type="scientific">Actomonas aquatica</name>
    <dbReference type="NCBI Taxonomy" id="2866162"/>
    <lineage>
        <taxon>Bacteria</taxon>
        <taxon>Pseudomonadati</taxon>
        <taxon>Verrucomicrobiota</taxon>
        <taxon>Opitutia</taxon>
        <taxon>Opitutales</taxon>
        <taxon>Opitutaceae</taxon>
        <taxon>Actomonas</taxon>
    </lineage>
</organism>
<dbReference type="RefSeq" id="WP_221032035.1">
    <property type="nucleotide sequence ID" value="NZ_CP139781.1"/>
</dbReference>
<evidence type="ECO:0000313" key="11">
    <source>
        <dbReference type="EMBL" id="WRQ90041.1"/>
    </source>
</evidence>
<feature type="transmembrane region" description="Helical" evidence="9">
    <location>
        <begin position="224"/>
        <end position="243"/>
    </location>
</feature>
<dbReference type="CDD" id="cd00082">
    <property type="entry name" value="HisKA"/>
    <property type="match status" value="1"/>
</dbReference>
<evidence type="ECO:0000256" key="3">
    <source>
        <dbReference type="ARBA" id="ARBA00022553"/>
    </source>
</evidence>
<feature type="transmembrane region" description="Helical" evidence="9">
    <location>
        <begin position="6"/>
        <end position="22"/>
    </location>
</feature>
<dbReference type="Pfam" id="PF02518">
    <property type="entry name" value="HATPase_c"/>
    <property type="match status" value="1"/>
</dbReference>
<keyword evidence="4" id="KW-0808">Transferase</keyword>
<gene>
    <name evidence="11" type="ORF">K1X11_011535</name>
</gene>
<evidence type="ECO:0000259" key="10">
    <source>
        <dbReference type="PROSITE" id="PS50109"/>
    </source>
</evidence>
<feature type="domain" description="Histidine kinase" evidence="10">
    <location>
        <begin position="455"/>
        <end position="669"/>
    </location>
</feature>
<dbReference type="InterPro" id="IPR005467">
    <property type="entry name" value="His_kinase_dom"/>
</dbReference>
<evidence type="ECO:0000256" key="5">
    <source>
        <dbReference type="ARBA" id="ARBA00022741"/>
    </source>
</evidence>
<dbReference type="InterPro" id="IPR036890">
    <property type="entry name" value="HATPase_C_sf"/>
</dbReference>
<keyword evidence="7 11" id="KW-0067">ATP-binding</keyword>
<dbReference type="SMART" id="SM00387">
    <property type="entry name" value="HATPase_c"/>
    <property type="match status" value="1"/>
</dbReference>
<dbReference type="PROSITE" id="PS50109">
    <property type="entry name" value="HIS_KIN"/>
    <property type="match status" value="1"/>
</dbReference>
<feature type="transmembrane region" description="Helical" evidence="9">
    <location>
        <begin position="34"/>
        <end position="52"/>
    </location>
</feature>
<feature type="transmembrane region" description="Helical" evidence="9">
    <location>
        <begin position="129"/>
        <end position="149"/>
    </location>
</feature>
<dbReference type="EC" id="2.7.13.3" evidence="2"/>
<protein>
    <recommendedName>
        <fullName evidence="2">histidine kinase</fullName>
        <ecNumber evidence="2">2.7.13.3</ecNumber>
    </recommendedName>
</protein>
<reference evidence="11 12" key="2">
    <citation type="submission" date="2023-12" db="EMBL/GenBank/DDBJ databases">
        <title>Description of an unclassified Opitutus bacterium of Verrucomicrobiota.</title>
        <authorList>
            <person name="Zhang D.-F."/>
        </authorList>
    </citation>
    <scope>NUCLEOTIDE SEQUENCE [LARGE SCALE GENOMIC DNA]</scope>
    <source>
        <strain evidence="11 12">WL0086</strain>
    </source>
</reference>
<evidence type="ECO:0000256" key="4">
    <source>
        <dbReference type="ARBA" id="ARBA00022679"/>
    </source>
</evidence>
<proteinExistence type="predicted"/>
<keyword evidence="12" id="KW-1185">Reference proteome</keyword>
<dbReference type="SUPFAM" id="SSF55874">
    <property type="entry name" value="ATPase domain of HSP90 chaperone/DNA topoisomerase II/histidine kinase"/>
    <property type="match status" value="1"/>
</dbReference>
<feature type="transmembrane region" description="Helical" evidence="9">
    <location>
        <begin position="255"/>
        <end position="276"/>
    </location>
</feature>
<dbReference type="InterPro" id="IPR004358">
    <property type="entry name" value="Sig_transdc_His_kin-like_C"/>
</dbReference>
<evidence type="ECO:0000256" key="9">
    <source>
        <dbReference type="SAM" id="Phobius"/>
    </source>
</evidence>
<sequence length="688" mass="75231">MPVTYAVVALGSLILGLVVWRANPRRALNQSAAIVILIVALWMGLLGMLYRFEDFVVWGIRCVLALYGLGWVATFTLLLALRFPQDSFGRLMRRTRWAWVGGWLYPIPSLGPWVIPYESTPANPLFGPLWLPLGVLQAVGGLVILGLVGLSIWRIGGTQRYVAQLVGGAIALVLVVAGLRTVSRAYLPAGVLPYTSAVLGLVVVGTFTYALFTTRIFRARAVSLAVGFWVGAAGATMFLGVLVQRWAEAWGWHSSGQLVVGTLVSLVVWGGLWSGWRERKLRMNRREADRLIRRMELMRPRPPFDALHWRDVVEELQEWSGADLARVLKWDGDGWSDDRGRVASGGGLGLFLREHQVASRDVMGQMWQSEAVQRARDELEGLGAAVAACSDRLAEGPSVVVLMGPKRGKDAYTYPELATLRRLTKAIGGAVDSVEVGRRARAWGRLEGLQLLGAGVGHDFKQHLAAVRLLALRLADRRLEPAEAAAYLETLENEVGKMGEFSQRLSKLKEPERIEPQAVDVAVLLQDVADFLAARATRHAIELSVRVEPGLPGVWADPSRVYQALVNLGTNAIDAFERSGVTEANRTLSFSAVTESDGVALAVVDNGPGVPEAVRKTLFEPFVTAETPRGEGLGLYLVWDAAFRLGGMVRHEANKPSGARFVLWLRLASMAEKAESMGRESSIEEAAR</sequence>
<name>A0ABZ1CEC7_9BACT</name>
<comment type="catalytic activity">
    <reaction evidence="1">
        <text>ATP + protein L-histidine = ADP + protein N-phospho-L-histidine.</text>
        <dbReference type="EC" id="2.7.13.3"/>
    </reaction>
</comment>
<dbReference type="Gene3D" id="3.30.565.10">
    <property type="entry name" value="Histidine kinase-like ATPase, C-terminal domain"/>
    <property type="match status" value="1"/>
</dbReference>
<dbReference type="PANTHER" id="PTHR43065">
    <property type="entry name" value="SENSOR HISTIDINE KINASE"/>
    <property type="match status" value="1"/>
</dbReference>
<keyword evidence="9" id="KW-1133">Transmembrane helix</keyword>
<keyword evidence="8" id="KW-0902">Two-component regulatory system</keyword>
<feature type="transmembrane region" description="Helical" evidence="9">
    <location>
        <begin position="58"/>
        <end position="81"/>
    </location>
</feature>
<dbReference type="InterPro" id="IPR003594">
    <property type="entry name" value="HATPase_dom"/>
</dbReference>
<feature type="transmembrane region" description="Helical" evidence="9">
    <location>
        <begin position="97"/>
        <end position="117"/>
    </location>
</feature>
<dbReference type="Proteomes" id="UP000738431">
    <property type="component" value="Chromosome"/>
</dbReference>
<keyword evidence="9" id="KW-0812">Transmembrane</keyword>
<evidence type="ECO:0000256" key="7">
    <source>
        <dbReference type="ARBA" id="ARBA00022840"/>
    </source>
</evidence>
<evidence type="ECO:0000256" key="8">
    <source>
        <dbReference type="ARBA" id="ARBA00023012"/>
    </source>
</evidence>
<dbReference type="InterPro" id="IPR003661">
    <property type="entry name" value="HisK_dim/P_dom"/>
</dbReference>